<gene>
    <name evidence="1" type="ORF">IM660_10290</name>
</gene>
<dbReference type="AlphaFoldDB" id="A0A7M1SRB2"/>
<evidence type="ECO:0000313" key="1">
    <source>
        <dbReference type="EMBL" id="QOR69123.1"/>
    </source>
</evidence>
<dbReference type="Gene3D" id="3.40.630.30">
    <property type="match status" value="1"/>
</dbReference>
<reference evidence="1 2" key="1">
    <citation type="submission" date="2020-10" db="EMBL/GenBank/DDBJ databases">
        <title>Haloactinobacterium sp. RN3S43, a bacterium isolated from saline soil.</title>
        <authorList>
            <person name="Sun J.-Q."/>
        </authorList>
    </citation>
    <scope>NUCLEOTIDE SEQUENCE [LARGE SCALE GENOMIC DNA]</scope>
    <source>
        <strain evidence="1 2">RN3S43</strain>
    </source>
</reference>
<accession>A0A7M1SRB2</accession>
<organism evidence="1 2">
    <name type="scientific">Ruania alkalisoli</name>
    <dbReference type="NCBI Taxonomy" id="2779775"/>
    <lineage>
        <taxon>Bacteria</taxon>
        <taxon>Bacillati</taxon>
        <taxon>Actinomycetota</taxon>
        <taxon>Actinomycetes</taxon>
        <taxon>Micrococcales</taxon>
        <taxon>Ruaniaceae</taxon>
        <taxon>Ruania</taxon>
    </lineage>
</organism>
<sequence length="279" mass="29833">MSVGHLPVPGRHLGLAWRPLQLTDEDHVRLLLTRVRAVDQGYHPTALDLSPQWHTATCGDLQSDTLAGIDASGHVRAVAMVRRGTSTVTLAAELEPSWRGRGIGRALLRWQDACAQRLGPAVTEIVVDEARIDRRRLCAAAGFAPAGRVHSLAAPMNEVLERARESGVDTSAITVTMLAPGMWGVTRRGILTARAVRVRGLGSEPDLVSIETVESAVAGPGELVALLRTLRDAYAAGDMSAARMDVDADRTALLDEFAQVGMVVVADAVRYRSEPGVSD</sequence>
<proteinExistence type="predicted"/>
<keyword evidence="2" id="KW-1185">Reference proteome</keyword>
<dbReference type="SUPFAM" id="SSF55729">
    <property type="entry name" value="Acyl-CoA N-acyltransferases (Nat)"/>
    <property type="match status" value="1"/>
</dbReference>
<dbReference type="InterPro" id="IPR016181">
    <property type="entry name" value="Acyl_CoA_acyltransferase"/>
</dbReference>
<dbReference type="EMBL" id="CP063169">
    <property type="protein sequence ID" value="QOR69123.1"/>
    <property type="molecule type" value="Genomic_DNA"/>
</dbReference>
<name>A0A7M1SRB2_9MICO</name>
<evidence type="ECO:0000313" key="2">
    <source>
        <dbReference type="Proteomes" id="UP000593758"/>
    </source>
</evidence>
<dbReference type="GO" id="GO:0016740">
    <property type="term" value="F:transferase activity"/>
    <property type="evidence" value="ECO:0007669"/>
    <property type="project" value="UniProtKB-KW"/>
</dbReference>
<dbReference type="KEGG" id="halt:IM660_10290"/>
<dbReference type="RefSeq" id="WP_193495238.1">
    <property type="nucleotide sequence ID" value="NZ_CP063169.1"/>
</dbReference>
<keyword evidence="1" id="KW-0808">Transferase</keyword>
<protein>
    <submittedName>
        <fullName evidence="1">GNAT family N-acetyltransferase</fullName>
    </submittedName>
</protein>
<dbReference type="Proteomes" id="UP000593758">
    <property type="component" value="Chromosome"/>
</dbReference>